<reference evidence="1" key="1">
    <citation type="submission" date="2025-08" db="UniProtKB">
        <authorList>
            <consortium name="Ensembl"/>
        </authorList>
    </citation>
    <scope>IDENTIFICATION</scope>
</reference>
<evidence type="ECO:0000313" key="1">
    <source>
        <dbReference type="Ensembl" id="ENSSRHP00000002050.1"/>
    </source>
</evidence>
<name>A0A673FI66_9TELE</name>
<evidence type="ECO:0000313" key="2">
    <source>
        <dbReference type="Proteomes" id="UP000472270"/>
    </source>
</evidence>
<reference evidence="1" key="2">
    <citation type="submission" date="2025-09" db="UniProtKB">
        <authorList>
            <consortium name="Ensembl"/>
        </authorList>
    </citation>
    <scope>IDENTIFICATION</scope>
</reference>
<organism evidence="1 2">
    <name type="scientific">Sinocyclocheilus rhinocerous</name>
    <dbReference type="NCBI Taxonomy" id="307959"/>
    <lineage>
        <taxon>Eukaryota</taxon>
        <taxon>Metazoa</taxon>
        <taxon>Chordata</taxon>
        <taxon>Craniata</taxon>
        <taxon>Vertebrata</taxon>
        <taxon>Euteleostomi</taxon>
        <taxon>Actinopterygii</taxon>
        <taxon>Neopterygii</taxon>
        <taxon>Teleostei</taxon>
        <taxon>Ostariophysi</taxon>
        <taxon>Cypriniformes</taxon>
        <taxon>Cyprinidae</taxon>
        <taxon>Cyprininae</taxon>
        <taxon>Sinocyclocheilus</taxon>
    </lineage>
</organism>
<dbReference type="Proteomes" id="UP000472270">
    <property type="component" value="Unassembled WGS sequence"/>
</dbReference>
<keyword evidence="2" id="KW-1185">Reference proteome</keyword>
<accession>A0A673FI66</accession>
<proteinExistence type="predicted"/>
<dbReference type="Ensembl" id="ENSSRHT00000002129.1">
    <property type="protein sequence ID" value="ENSSRHP00000002050.1"/>
    <property type="gene ID" value="ENSSRHG00000001438.1"/>
</dbReference>
<dbReference type="AlphaFoldDB" id="A0A673FI66"/>
<protein>
    <submittedName>
        <fullName evidence="1">Uncharacterized protein</fullName>
    </submittedName>
</protein>
<sequence>MLVVYWRITLRGLSGRSSVLQEMRPWCHLCVSPFLLLIRRPSTLPAEWSRCTRMSCLYGTNCMLT</sequence>